<dbReference type="InterPro" id="IPR013822">
    <property type="entry name" value="Signal_recog_particl_SRP54_hlx"/>
</dbReference>
<feature type="binding site" evidence="9">
    <location>
        <begin position="189"/>
        <end position="193"/>
    </location>
    <ligand>
        <name>GTP</name>
        <dbReference type="ChEBI" id="CHEBI:37565"/>
    </ligand>
</feature>
<evidence type="ECO:0000256" key="5">
    <source>
        <dbReference type="ARBA" id="ARBA00023134"/>
    </source>
</evidence>
<dbReference type="SUPFAM" id="SSF47446">
    <property type="entry name" value="Signal peptide-binding domain"/>
    <property type="match status" value="1"/>
</dbReference>
<comment type="catalytic activity">
    <reaction evidence="8 9">
        <text>GTP + H2O = GDP + phosphate + H(+)</text>
        <dbReference type="Rhea" id="RHEA:19669"/>
        <dbReference type="ChEBI" id="CHEBI:15377"/>
        <dbReference type="ChEBI" id="CHEBI:15378"/>
        <dbReference type="ChEBI" id="CHEBI:37565"/>
        <dbReference type="ChEBI" id="CHEBI:43474"/>
        <dbReference type="ChEBI" id="CHEBI:58189"/>
        <dbReference type="EC" id="3.6.5.4"/>
    </reaction>
</comment>
<gene>
    <name evidence="9" type="primary">ffh</name>
    <name evidence="11" type="ordered locus">Celal_0582</name>
</gene>
<dbReference type="AlphaFoldDB" id="E6XCE6"/>
<evidence type="ECO:0000256" key="6">
    <source>
        <dbReference type="ARBA" id="ARBA00023135"/>
    </source>
</evidence>
<dbReference type="EMBL" id="CP002453">
    <property type="protein sequence ID" value="ADV47921.1"/>
    <property type="molecule type" value="Genomic_DNA"/>
</dbReference>
<accession>E6XCE6</accession>
<protein>
    <recommendedName>
        <fullName evidence="9">Signal recognition particle protein</fullName>
        <ecNumber evidence="9">3.6.5.4</ecNumber>
    </recommendedName>
    <alternativeName>
        <fullName evidence="9">Fifty-four homolog</fullName>
    </alternativeName>
</protein>
<dbReference type="Proteomes" id="UP000008634">
    <property type="component" value="Chromosome"/>
</dbReference>
<evidence type="ECO:0000313" key="12">
    <source>
        <dbReference type="Proteomes" id="UP000008634"/>
    </source>
</evidence>
<sequence>MFDNLSEKLDKALHVLKGHGQITEINVAETLKEVRRALLDADVNFKIAKEFTNTVKEKALGQDVLTALQPGQLMVKLVKDELTALMGGDVEGINLSGDPSVILMSGLQGSGKTTFSGKLASYLKTKKTKKPLLVACDVYRPAAVDQLLVVGEQIGVEVFSDRGNTDPVAISKAGIAYAKANGHNVVIIDTAGRLAVDEEMMNEIANIHKAIQPQETLFVVDAMTGQDAVNTAKAFNDILNFDGVILTKLDGDTRGGAAISIKSVVNKPIKFIGTGEKMDAIDVFYPARMAERILGMGDVVSLVERAQEQFDEEESRKIQKKIAKNQFGFDDFLSQIQQIKKMGSIKDLMGMIPGAGKALKGLDIDDDAFKHVEAIIHSMTPLERATPAKLDASRKKRIAKGSGRSIQEINQLLKQFDQMSKMMKMMQGGGGKKMMQMMGAMKGMQ</sequence>
<comment type="subcellular location">
    <subcellularLocation>
        <location evidence="9">Cytoplasm</location>
    </subcellularLocation>
    <text evidence="9">The SRP-RNC complex is targeted to the cytoplasmic membrane.</text>
</comment>
<dbReference type="InterPro" id="IPR004780">
    <property type="entry name" value="SRP"/>
</dbReference>
<dbReference type="PANTHER" id="PTHR11564:SF5">
    <property type="entry name" value="SIGNAL RECOGNITION PARTICLE SUBUNIT SRP54"/>
    <property type="match status" value="1"/>
</dbReference>
<name>E6XCE6_CELAD</name>
<dbReference type="EC" id="3.6.5.4" evidence="9"/>
<dbReference type="InterPro" id="IPR027417">
    <property type="entry name" value="P-loop_NTPase"/>
</dbReference>
<evidence type="ECO:0000256" key="8">
    <source>
        <dbReference type="ARBA" id="ARBA00048027"/>
    </source>
</evidence>
<dbReference type="NCBIfam" id="TIGR00959">
    <property type="entry name" value="ffh"/>
    <property type="match status" value="1"/>
</dbReference>
<feature type="binding site" evidence="9">
    <location>
        <begin position="247"/>
        <end position="250"/>
    </location>
    <ligand>
        <name>GTP</name>
        <dbReference type="ChEBI" id="CHEBI:37565"/>
    </ligand>
</feature>
<dbReference type="RefSeq" id="WP_013549414.1">
    <property type="nucleotide sequence ID" value="NC_014934.1"/>
</dbReference>
<evidence type="ECO:0000256" key="3">
    <source>
        <dbReference type="ARBA" id="ARBA00022801"/>
    </source>
</evidence>
<dbReference type="Pfam" id="PF00448">
    <property type="entry name" value="SRP54"/>
    <property type="match status" value="1"/>
</dbReference>
<dbReference type="CDD" id="cd18539">
    <property type="entry name" value="SRP_G"/>
    <property type="match status" value="1"/>
</dbReference>
<dbReference type="SMART" id="SM00962">
    <property type="entry name" value="SRP54"/>
    <property type="match status" value="1"/>
</dbReference>
<dbReference type="KEGG" id="cao:Celal_0582"/>
<dbReference type="InterPro" id="IPR042101">
    <property type="entry name" value="SRP54_N_sf"/>
</dbReference>
<dbReference type="Gene3D" id="1.10.260.30">
    <property type="entry name" value="Signal recognition particle, SRP54 subunit, M-domain"/>
    <property type="match status" value="1"/>
</dbReference>
<keyword evidence="2 9" id="KW-0547">Nucleotide-binding</keyword>
<dbReference type="InterPro" id="IPR004125">
    <property type="entry name" value="Signal_recog_particle_SRP54_M"/>
</dbReference>
<evidence type="ECO:0000256" key="9">
    <source>
        <dbReference type="HAMAP-Rule" id="MF_00306"/>
    </source>
</evidence>
<dbReference type="GO" id="GO:0048500">
    <property type="term" value="C:signal recognition particle"/>
    <property type="evidence" value="ECO:0007669"/>
    <property type="project" value="UniProtKB-UniRule"/>
</dbReference>
<comment type="similarity">
    <text evidence="1 9">Belongs to the GTP-binding SRP family. SRP54 subfamily.</text>
</comment>
<dbReference type="PROSITE" id="PS00300">
    <property type="entry name" value="SRP54"/>
    <property type="match status" value="1"/>
</dbReference>
<dbReference type="InterPro" id="IPR036891">
    <property type="entry name" value="Signal_recog_part_SRP54_M_sf"/>
</dbReference>
<keyword evidence="9" id="KW-0963">Cytoplasm</keyword>
<dbReference type="Gene3D" id="3.40.50.300">
    <property type="entry name" value="P-loop containing nucleotide triphosphate hydrolases"/>
    <property type="match status" value="1"/>
</dbReference>
<dbReference type="OrthoDB" id="9804720at2"/>
<keyword evidence="7 9" id="KW-0687">Ribonucleoprotein</keyword>
<keyword evidence="4 9" id="KW-0694">RNA-binding</keyword>
<feature type="binding site" evidence="9">
    <location>
        <begin position="106"/>
        <end position="113"/>
    </location>
    <ligand>
        <name>GTP</name>
        <dbReference type="ChEBI" id="CHEBI:37565"/>
    </ligand>
</feature>
<keyword evidence="5 9" id="KW-0342">GTP-binding</keyword>
<dbReference type="STRING" id="688270.Celal_0582"/>
<keyword evidence="6 9" id="KW-0733">Signal recognition particle</keyword>
<dbReference type="FunFam" id="3.40.50.300:FF:000022">
    <property type="entry name" value="Signal recognition particle 54 kDa subunit"/>
    <property type="match status" value="1"/>
</dbReference>
<dbReference type="InterPro" id="IPR000897">
    <property type="entry name" value="SRP54_GTPase_dom"/>
</dbReference>
<dbReference type="SUPFAM" id="SSF52540">
    <property type="entry name" value="P-loop containing nucleoside triphosphate hydrolases"/>
    <property type="match status" value="1"/>
</dbReference>
<organism evidence="11 12">
    <name type="scientific">Cellulophaga algicola (strain DSM 14237 / IC166 / ACAM 630)</name>
    <dbReference type="NCBI Taxonomy" id="688270"/>
    <lineage>
        <taxon>Bacteria</taxon>
        <taxon>Pseudomonadati</taxon>
        <taxon>Bacteroidota</taxon>
        <taxon>Flavobacteriia</taxon>
        <taxon>Flavobacteriales</taxon>
        <taxon>Flavobacteriaceae</taxon>
        <taxon>Cellulophaga</taxon>
    </lineage>
</organism>
<dbReference type="eggNOG" id="COG0541">
    <property type="taxonomic scope" value="Bacteria"/>
</dbReference>
<dbReference type="SMART" id="SM00963">
    <property type="entry name" value="SRP54_N"/>
    <property type="match status" value="1"/>
</dbReference>
<dbReference type="SMART" id="SM00382">
    <property type="entry name" value="AAA"/>
    <property type="match status" value="1"/>
</dbReference>
<evidence type="ECO:0000256" key="2">
    <source>
        <dbReference type="ARBA" id="ARBA00022741"/>
    </source>
</evidence>
<dbReference type="PANTHER" id="PTHR11564">
    <property type="entry name" value="SIGNAL RECOGNITION PARTICLE 54K PROTEIN SRP54"/>
    <property type="match status" value="1"/>
</dbReference>
<dbReference type="InterPro" id="IPR003593">
    <property type="entry name" value="AAA+_ATPase"/>
</dbReference>
<comment type="function">
    <text evidence="9">Involved in targeting and insertion of nascent membrane proteins into the cytoplasmic membrane. Binds to the hydrophobic signal sequence of the ribosome-nascent chain (RNC) as it emerges from the ribosomes. The SRP-RNC complex is then targeted to the cytoplasmic membrane where it interacts with the SRP receptor FtsY.</text>
</comment>
<evidence type="ECO:0000313" key="11">
    <source>
        <dbReference type="EMBL" id="ADV47921.1"/>
    </source>
</evidence>
<evidence type="ECO:0000256" key="1">
    <source>
        <dbReference type="ARBA" id="ARBA00005450"/>
    </source>
</evidence>
<dbReference type="GO" id="GO:0008312">
    <property type="term" value="F:7S RNA binding"/>
    <property type="evidence" value="ECO:0007669"/>
    <property type="project" value="InterPro"/>
</dbReference>
<dbReference type="Pfam" id="PF02978">
    <property type="entry name" value="SRP_SPB"/>
    <property type="match status" value="1"/>
</dbReference>
<dbReference type="HAMAP" id="MF_00306">
    <property type="entry name" value="SRP54"/>
    <property type="match status" value="1"/>
</dbReference>
<evidence type="ECO:0000259" key="10">
    <source>
        <dbReference type="PROSITE" id="PS00300"/>
    </source>
</evidence>
<evidence type="ECO:0000256" key="7">
    <source>
        <dbReference type="ARBA" id="ARBA00023274"/>
    </source>
</evidence>
<dbReference type="GO" id="GO:0005525">
    <property type="term" value="F:GTP binding"/>
    <property type="evidence" value="ECO:0007669"/>
    <property type="project" value="UniProtKB-UniRule"/>
</dbReference>
<comment type="subunit">
    <text evidence="9">Part of the signal recognition particle protein translocation system, which is composed of SRP and FtsY.</text>
</comment>
<dbReference type="Gene3D" id="1.20.120.140">
    <property type="entry name" value="Signal recognition particle SRP54, nucleotide-binding domain"/>
    <property type="match status" value="1"/>
</dbReference>
<dbReference type="GO" id="GO:0003924">
    <property type="term" value="F:GTPase activity"/>
    <property type="evidence" value="ECO:0007669"/>
    <property type="project" value="UniProtKB-UniRule"/>
</dbReference>
<proteinExistence type="inferred from homology"/>
<dbReference type="HOGENOM" id="CLU_009301_6_0_10"/>
<reference evidence="11 12" key="1">
    <citation type="journal article" date="2010" name="Stand. Genomic Sci.">
        <title>Complete genome sequence of Cellulophaga algicola type strain (IC166).</title>
        <authorList>
            <person name="Abt B."/>
            <person name="Lu M."/>
            <person name="Misra M."/>
            <person name="Han C."/>
            <person name="Nolan M."/>
            <person name="Lucas S."/>
            <person name="Hammon N."/>
            <person name="Deshpande S."/>
            <person name="Cheng J.F."/>
            <person name="Tapia R."/>
            <person name="Goodwin L."/>
            <person name="Pitluck S."/>
            <person name="Liolios K."/>
            <person name="Pagani I."/>
            <person name="Ivanova N."/>
            <person name="Mavromatis K."/>
            <person name="Ovchinikova G."/>
            <person name="Pati A."/>
            <person name="Chen A."/>
            <person name="Palaniappan K."/>
            <person name="Land M."/>
            <person name="Hauser L."/>
            <person name="Chang Y.J."/>
            <person name="Jeffries C.D."/>
            <person name="Detter J.C."/>
            <person name="Brambilla E."/>
            <person name="Rohde M."/>
            <person name="Tindall B.J."/>
            <person name="Goker M."/>
            <person name="Woyke T."/>
            <person name="Bristow J."/>
            <person name="Eisen J.A."/>
            <person name="Markowitz V."/>
            <person name="Hugenholtz P."/>
            <person name="Kyrpides N.C."/>
            <person name="Klenk H.P."/>
            <person name="Lapidus A."/>
        </authorList>
    </citation>
    <scope>NUCLEOTIDE SEQUENCE [LARGE SCALE GENOMIC DNA]</scope>
    <source>
        <strain evidence="12">DSM 14237 / IC166 / ACAM 630</strain>
    </source>
</reference>
<evidence type="ECO:0000256" key="4">
    <source>
        <dbReference type="ARBA" id="ARBA00022884"/>
    </source>
</evidence>
<comment type="domain">
    <text evidence="9">Composed of three domains: the N-terminal N domain, which is responsible for interactions with the ribosome, the central G domain, which binds GTP, and the C-terminal M domain, which binds the RNA and the signal sequence of the RNC.</text>
</comment>
<keyword evidence="3 9" id="KW-0378">Hydrolase</keyword>
<dbReference type="GO" id="GO:0006614">
    <property type="term" value="P:SRP-dependent cotranslational protein targeting to membrane"/>
    <property type="evidence" value="ECO:0007669"/>
    <property type="project" value="InterPro"/>
</dbReference>
<feature type="domain" description="SRP54-type proteins GTP-binding" evidence="10">
    <location>
        <begin position="268"/>
        <end position="281"/>
    </location>
</feature>
<dbReference type="Pfam" id="PF02881">
    <property type="entry name" value="SRP54_N"/>
    <property type="match status" value="1"/>
</dbReference>
<keyword evidence="12" id="KW-1185">Reference proteome</keyword>
<dbReference type="InterPro" id="IPR022941">
    <property type="entry name" value="SRP54"/>
</dbReference>